<name>A0ABN9UQ23_9DINO</name>
<sequence length="342" mass="37953">MRRHKTKAEAAAAAEADDDEKPEPAQKARRLGAKSTGGSAGGFSRFEQELEAGDANGVRLDRAADGTAAPSVRNPALPRKPYKKKMSECIGCAQPLEQCTWAKDARWVGEKVQYDRGCDGCYDTFVCGAFDILSGMDFPTFCQVVYASETLKNPWEKALEKKNGVVHKPDTWIYLKPSEVCECTSTDFRAFVDKRGFTPAEFEAEFHTKSSDLGFKLQDLVKTNGQQYKGVLKTDEGEKLGTGGQHWRGFEVKRKETTMPEANTLYASQADILFKRMIHHDMSKRSHSAQMLSKLRHANLTAEEINALGFAMAVSLQEEVEAMMIAAANRATLAMQAMRKTM</sequence>
<comment type="caution">
    <text evidence="2">The sequence shown here is derived from an EMBL/GenBank/DDBJ whole genome shotgun (WGS) entry which is preliminary data.</text>
</comment>
<gene>
    <name evidence="2" type="ORF">PCOR1329_LOCUS50139</name>
</gene>
<feature type="non-terminal residue" evidence="2">
    <location>
        <position position="342"/>
    </location>
</feature>
<feature type="region of interest" description="Disordered" evidence="1">
    <location>
        <begin position="1"/>
        <end position="46"/>
    </location>
</feature>
<dbReference type="Proteomes" id="UP001189429">
    <property type="component" value="Unassembled WGS sequence"/>
</dbReference>
<organism evidence="2 3">
    <name type="scientific">Prorocentrum cordatum</name>
    <dbReference type="NCBI Taxonomy" id="2364126"/>
    <lineage>
        <taxon>Eukaryota</taxon>
        <taxon>Sar</taxon>
        <taxon>Alveolata</taxon>
        <taxon>Dinophyceae</taxon>
        <taxon>Prorocentrales</taxon>
        <taxon>Prorocentraceae</taxon>
        <taxon>Prorocentrum</taxon>
    </lineage>
</organism>
<evidence type="ECO:0000313" key="3">
    <source>
        <dbReference type="Proteomes" id="UP001189429"/>
    </source>
</evidence>
<keyword evidence="3" id="KW-1185">Reference proteome</keyword>
<protein>
    <submittedName>
        <fullName evidence="2">Uncharacterized protein</fullName>
    </submittedName>
</protein>
<evidence type="ECO:0000256" key="1">
    <source>
        <dbReference type="SAM" id="MobiDB-lite"/>
    </source>
</evidence>
<accession>A0ABN9UQ23</accession>
<evidence type="ECO:0000313" key="2">
    <source>
        <dbReference type="EMBL" id="CAK0861485.1"/>
    </source>
</evidence>
<proteinExistence type="predicted"/>
<dbReference type="EMBL" id="CAUYUJ010016063">
    <property type="protein sequence ID" value="CAK0861485.1"/>
    <property type="molecule type" value="Genomic_DNA"/>
</dbReference>
<reference evidence="2" key="1">
    <citation type="submission" date="2023-10" db="EMBL/GenBank/DDBJ databases">
        <authorList>
            <person name="Chen Y."/>
            <person name="Shah S."/>
            <person name="Dougan E. K."/>
            <person name="Thang M."/>
            <person name="Chan C."/>
        </authorList>
    </citation>
    <scope>NUCLEOTIDE SEQUENCE [LARGE SCALE GENOMIC DNA]</scope>
</reference>